<dbReference type="EMBL" id="CM002874">
    <property type="protein sequence ID" value="KFK33070.1"/>
    <property type="molecule type" value="Genomic_DNA"/>
</dbReference>
<evidence type="ECO:0000256" key="1">
    <source>
        <dbReference type="SAM" id="MobiDB-lite"/>
    </source>
</evidence>
<dbReference type="eggNOG" id="KOG1527">
    <property type="taxonomic scope" value="Eukaryota"/>
</dbReference>
<dbReference type="Gramene" id="KFK33070">
    <property type="protein sequence ID" value="KFK33070"/>
    <property type="gene ID" value="AALP_AA6G326300"/>
</dbReference>
<feature type="non-terminal residue" evidence="2">
    <location>
        <position position="60"/>
    </location>
</feature>
<sequence length="60" mass="7070">MALVQRIPNFSSNFRNWSSQTQTNSKNRICSLHYKTSSSSSSSPFTEKHSVERYQRDQWL</sequence>
<feature type="region of interest" description="Disordered" evidence="1">
    <location>
        <begin position="35"/>
        <end position="60"/>
    </location>
</feature>
<evidence type="ECO:0000313" key="3">
    <source>
        <dbReference type="Proteomes" id="UP000029120"/>
    </source>
</evidence>
<keyword evidence="3" id="KW-1185">Reference proteome</keyword>
<evidence type="ECO:0000313" key="2">
    <source>
        <dbReference type="EMBL" id="KFK33070.1"/>
    </source>
</evidence>
<dbReference type="AlphaFoldDB" id="A0A087GT68"/>
<dbReference type="Proteomes" id="UP000029120">
    <property type="component" value="Chromosome 6"/>
</dbReference>
<accession>A0A087GT68</accession>
<protein>
    <submittedName>
        <fullName evidence="2">Uncharacterized protein</fullName>
    </submittedName>
</protein>
<organism evidence="2 3">
    <name type="scientific">Arabis alpina</name>
    <name type="common">Alpine rock-cress</name>
    <dbReference type="NCBI Taxonomy" id="50452"/>
    <lineage>
        <taxon>Eukaryota</taxon>
        <taxon>Viridiplantae</taxon>
        <taxon>Streptophyta</taxon>
        <taxon>Embryophyta</taxon>
        <taxon>Tracheophyta</taxon>
        <taxon>Spermatophyta</taxon>
        <taxon>Magnoliopsida</taxon>
        <taxon>eudicotyledons</taxon>
        <taxon>Gunneridae</taxon>
        <taxon>Pentapetalae</taxon>
        <taxon>rosids</taxon>
        <taxon>malvids</taxon>
        <taxon>Brassicales</taxon>
        <taxon>Brassicaceae</taxon>
        <taxon>Arabideae</taxon>
        <taxon>Arabis</taxon>
    </lineage>
</organism>
<reference evidence="3" key="1">
    <citation type="journal article" date="2015" name="Nat. Plants">
        <title>Genome expansion of Arabis alpina linked with retrotransposition and reduced symmetric DNA methylation.</title>
        <authorList>
            <person name="Willing E.M."/>
            <person name="Rawat V."/>
            <person name="Mandakova T."/>
            <person name="Maumus F."/>
            <person name="James G.V."/>
            <person name="Nordstroem K.J."/>
            <person name="Becker C."/>
            <person name="Warthmann N."/>
            <person name="Chica C."/>
            <person name="Szarzynska B."/>
            <person name="Zytnicki M."/>
            <person name="Albani M.C."/>
            <person name="Kiefer C."/>
            <person name="Bergonzi S."/>
            <person name="Castaings L."/>
            <person name="Mateos J.L."/>
            <person name="Berns M.C."/>
            <person name="Bujdoso N."/>
            <person name="Piofczyk T."/>
            <person name="de Lorenzo L."/>
            <person name="Barrero-Sicilia C."/>
            <person name="Mateos I."/>
            <person name="Piednoel M."/>
            <person name="Hagmann J."/>
            <person name="Chen-Min-Tao R."/>
            <person name="Iglesias-Fernandez R."/>
            <person name="Schuster S.C."/>
            <person name="Alonso-Blanco C."/>
            <person name="Roudier F."/>
            <person name="Carbonero P."/>
            <person name="Paz-Ares J."/>
            <person name="Davis S.J."/>
            <person name="Pecinka A."/>
            <person name="Quesneville H."/>
            <person name="Colot V."/>
            <person name="Lysak M.A."/>
            <person name="Weigel D."/>
            <person name="Coupland G."/>
            <person name="Schneeberger K."/>
        </authorList>
    </citation>
    <scope>NUCLEOTIDE SEQUENCE [LARGE SCALE GENOMIC DNA]</scope>
    <source>
        <strain evidence="3">cv. Pajares</strain>
    </source>
</reference>
<name>A0A087GT68_ARAAL</name>
<feature type="compositionally biased region" description="Basic and acidic residues" evidence="1">
    <location>
        <begin position="46"/>
        <end position="60"/>
    </location>
</feature>
<proteinExistence type="predicted"/>
<dbReference type="OrthoDB" id="10432405at2759"/>
<gene>
    <name evidence="2" type="ordered locus">AALP_Aa6g326300</name>
</gene>